<dbReference type="InterPro" id="IPR016181">
    <property type="entry name" value="Acyl_CoA_acyltransferase"/>
</dbReference>
<accession>A0A138A7S5</accession>
<dbReference type="Gene3D" id="3.40.630.30">
    <property type="match status" value="1"/>
</dbReference>
<reference evidence="3" key="1">
    <citation type="submission" date="2016-02" db="EMBL/GenBank/DDBJ databases">
        <authorList>
            <person name="Wen L."/>
            <person name="He K."/>
            <person name="Yang H."/>
        </authorList>
    </citation>
    <scope>NUCLEOTIDE SEQUENCE [LARGE SCALE GENOMIC DNA]</scope>
    <source>
        <strain evidence="3">JCM 15929</strain>
    </source>
</reference>
<organism evidence="2 3">
    <name type="scientific">Tsukamurella pseudospumae</name>
    <dbReference type="NCBI Taxonomy" id="239498"/>
    <lineage>
        <taxon>Bacteria</taxon>
        <taxon>Bacillati</taxon>
        <taxon>Actinomycetota</taxon>
        <taxon>Actinomycetes</taxon>
        <taxon>Mycobacteriales</taxon>
        <taxon>Tsukamurellaceae</taxon>
        <taxon>Tsukamurella</taxon>
    </lineage>
</organism>
<evidence type="ECO:0000259" key="1">
    <source>
        <dbReference type="PROSITE" id="PS51186"/>
    </source>
</evidence>
<feature type="domain" description="N-acetyltransferase" evidence="1">
    <location>
        <begin position="1"/>
        <end position="156"/>
    </location>
</feature>
<proteinExistence type="predicted"/>
<protein>
    <submittedName>
        <fullName evidence="2">Acetyltransferase</fullName>
    </submittedName>
</protein>
<dbReference type="AlphaFoldDB" id="A0A138A7S5"/>
<dbReference type="CDD" id="cd04301">
    <property type="entry name" value="NAT_SF"/>
    <property type="match status" value="1"/>
</dbReference>
<dbReference type="OrthoDB" id="9797178at2"/>
<dbReference type="EMBL" id="LSRF01000056">
    <property type="protein sequence ID" value="KXP06473.1"/>
    <property type="molecule type" value="Genomic_DNA"/>
</dbReference>
<name>A0A138A7S5_9ACTN</name>
<evidence type="ECO:0000313" key="3">
    <source>
        <dbReference type="Proteomes" id="UP000070258"/>
    </source>
</evidence>
<dbReference type="RefSeq" id="WP_068572084.1">
    <property type="nucleotide sequence ID" value="NZ_LSRF01000056.1"/>
</dbReference>
<dbReference type="SUPFAM" id="SSF55729">
    <property type="entry name" value="Acyl-CoA N-acyltransferases (Nat)"/>
    <property type="match status" value="1"/>
</dbReference>
<gene>
    <name evidence="2" type="ORF">AXK60_10310</name>
</gene>
<dbReference type="Proteomes" id="UP000070258">
    <property type="component" value="Unassembled WGS sequence"/>
</dbReference>
<sequence>MLVRNETADDRAAVADVHRSAFAPMTPPGRTEPVEVVLVEALRLCGAWIDELSFVAEDDDGAVVGHICLTRATVGDVPALALGPLGVRADVQARGTGSALMLASLGAADALGEPLVALLGHKDYYPRFGFVPAADLGVTPDVAEWAGDSFMVRTLGAYRPELRGEFRYPSPFYLL</sequence>
<dbReference type="STRING" id="239498.AXK60_10310"/>
<comment type="caution">
    <text evidence="2">The sequence shown here is derived from an EMBL/GenBank/DDBJ whole genome shotgun (WGS) entry which is preliminary data.</text>
</comment>
<evidence type="ECO:0000313" key="2">
    <source>
        <dbReference type="EMBL" id="KXP06473.1"/>
    </source>
</evidence>
<dbReference type="InterPro" id="IPR000182">
    <property type="entry name" value="GNAT_dom"/>
</dbReference>
<dbReference type="PROSITE" id="PS51186">
    <property type="entry name" value="GNAT"/>
    <property type="match status" value="1"/>
</dbReference>
<dbReference type="GO" id="GO:0016747">
    <property type="term" value="F:acyltransferase activity, transferring groups other than amino-acyl groups"/>
    <property type="evidence" value="ECO:0007669"/>
    <property type="project" value="InterPro"/>
</dbReference>
<dbReference type="Pfam" id="PF13508">
    <property type="entry name" value="Acetyltransf_7"/>
    <property type="match status" value="1"/>
</dbReference>